<feature type="transmembrane region" description="Helical" evidence="10">
    <location>
        <begin position="153"/>
        <end position="176"/>
    </location>
</feature>
<evidence type="ECO:0000256" key="1">
    <source>
        <dbReference type="ARBA" id="ARBA00004651"/>
    </source>
</evidence>
<dbReference type="PANTHER" id="PTHR21137:SF35">
    <property type="entry name" value="ODORANT RECEPTOR 19A-RELATED"/>
    <property type="match status" value="1"/>
</dbReference>
<evidence type="ECO:0000256" key="10">
    <source>
        <dbReference type="RuleBase" id="RU351113"/>
    </source>
</evidence>
<dbReference type="GeneID" id="113515468"/>
<dbReference type="GO" id="GO:0004984">
    <property type="term" value="F:olfactory receptor activity"/>
    <property type="evidence" value="ECO:0007669"/>
    <property type="project" value="InterPro"/>
</dbReference>
<evidence type="ECO:0000256" key="5">
    <source>
        <dbReference type="ARBA" id="ARBA00022725"/>
    </source>
</evidence>
<dbReference type="AlphaFoldDB" id="A0A6J3C6D1"/>
<keyword evidence="4 10" id="KW-0812">Transmembrane</keyword>
<evidence type="ECO:0000256" key="6">
    <source>
        <dbReference type="ARBA" id="ARBA00022989"/>
    </source>
</evidence>
<gene>
    <name evidence="12" type="primary">LOC113515468</name>
</gene>
<evidence type="ECO:0000313" key="12">
    <source>
        <dbReference type="RefSeq" id="XP_031768247.2"/>
    </source>
</evidence>
<feature type="transmembrane region" description="Helical" evidence="10">
    <location>
        <begin position="205"/>
        <end position="229"/>
    </location>
</feature>
<reference evidence="12" key="1">
    <citation type="submission" date="2025-08" db="UniProtKB">
        <authorList>
            <consortium name="RefSeq"/>
        </authorList>
    </citation>
    <scope>IDENTIFICATION</scope>
    <source>
        <tissue evidence="12">Whole larvae</tissue>
    </source>
</reference>
<comment type="caution">
    <text evidence="10">Lacks conserved residue(s) required for the propagation of feature annotation.</text>
</comment>
<evidence type="ECO:0000256" key="3">
    <source>
        <dbReference type="ARBA" id="ARBA00022606"/>
    </source>
</evidence>
<organism evidence="11 12">
    <name type="scientific">Galleria mellonella</name>
    <name type="common">Greater wax moth</name>
    <dbReference type="NCBI Taxonomy" id="7137"/>
    <lineage>
        <taxon>Eukaryota</taxon>
        <taxon>Metazoa</taxon>
        <taxon>Ecdysozoa</taxon>
        <taxon>Arthropoda</taxon>
        <taxon>Hexapoda</taxon>
        <taxon>Insecta</taxon>
        <taxon>Pterygota</taxon>
        <taxon>Neoptera</taxon>
        <taxon>Endopterygota</taxon>
        <taxon>Lepidoptera</taxon>
        <taxon>Glossata</taxon>
        <taxon>Ditrysia</taxon>
        <taxon>Pyraloidea</taxon>
        <taxon>Pyralidae</taxon>
        <taxon>Galleriinae</taxon>
        <taxon>Galleria</taxon>
    </lineage>
</organism>
<feature type="transmembrane region" description="Helical" evidence="10">
    <location>
        <begin position="303"/>
        <end position="320"/>
    </location>
</feature>
<sequence>MTLLRKIKKLFTKEDYDFDSPDVNLRNFHPQLYIYLAAMGIFTNNRDSRLRFILPTVYISFTFIGVAFESIGLFHGVIVQDYAFATESFFYFLFLLMDLTVVCSVLYNKDEILQLLEDMNNDFIFIRTMESKHRDTFMAGQLFIHKLCCTWHLVPIIIDSLYISLMLCPLVIQGLFNTDSDVNRPLMFPLWLPADDPYRTPNYEIFVVLEIGFLMVATLLFGGYIYLLFHVLLHYYYILDMIIQDFEVIFNGLDESVACLLPKDPLRKQVQSTLNSRMKRIVNWHLAVFKSLKTVSSVFGPPIIYQVMFSSIAICLLAYQVADSLEQGKLDIIFVMLLLASFVQVWIPCYIGTLLRDKGFAVGDACWNSGWHETRLGTLIRTDMVLVMQHSQKPLVIKFIGLPQLQLETFSSIMTTAYSYFNMLRQYNSDS</sequence>
<feature type="transmembrane region" description="Helical" evidence="10">
    <location>
        <begin position="52"/>
        <end position="77"/>
    </location>
</feature>
<evidence type="ECO:0000256" key="8">
    <source>
        <dbReference type="ARBA" id="ARBA00023170"/>
    </source>
</evidence>
<keyword evidence="8 10" id="KW-0675">Receptor</keyword>
<keyword evidence="6 10" id="KW-1133">Transmembrane helix</keyword>
<keyword evidence="5 10" id="KW-0552">Olfaction</keyword>
<dbReference type="RefSeq" id="XP_031768247.2">
    <property type="nucleotide sequence ID" value="XM_031912387.2"/>
</dbReference>
<keyword evidence="2" id="KW-1003">Cell membrane</keyword>
<dbReference type="PANTHER" id="PTHR21137">
    <property type="entry name" value="ODORANT RECEPTOR"/>
    <property type="match status" value="1"/>
</dbReference>
<evidence type="ECO:0000313" key="11">
    <source>
        <dbReference type="Proteomes" id="UP001652740"/>
    </source>
</evidence>
<keyword evidence="11" id="KW-1185">Reference proteome</keyword>
<dbReference type="InterPro" id="IPR004117">
    <property type="entry name" value="7tm6_olfct_rcpt"/>
</dbReference>
<dbReference type="GO" id="GO:0007165">
    <property type="term" value="P:signal transduction"/>
    <property type="evidence" value="ECO:0007669"/>
    <property type="project" value="UniProtKB-KW"/>
</dbReference>
<keyword evidence="9 10" id="KW-0807">Transducer</keyword>
<evidence type="ECO:0000256" key="9">
    <source>
        <dbReference type="ARBA" id="ARBA00023224"/>
    </source>
</evidence>
<evidence type="ECO:0000256" key="7">
    <source>
        <dbReference type="ARBA" id="ARBA00023136"/>
    </source>
</evidence>
<protein>
    <recommendedName>
        <fullName evidence="10">Odorant receptor</fullName>
    </recommendedName>
</protein>
<evidence type="ECO:0000256" key="4">
    <source>
        <dbReference type="ARBA" id="ARBA00022692"/>
    </source>
</evidence>
<dbReference type="Proteomes" id="UP001652740">
    <property type="component" value="Unplaced"/>
</dbReference>
<keyword evidence="3 10" id="KW-0716">Sensory transduction</keyword>
<dbReference type="Pfam" id="PF02949">
    <property type="entry name" value="7tm_6"/>
    <property type="match status" value="1"/>
</dbReference>
<comment type="similarity">
    <text evidence="10">Belongs to the insect chemoreceptor superfamily. Heteromeric odorant receptor channel (TC 1.A.69) family.</text>
</comment>
<keyword evidence="7 10" id="KW-0472">Membrane</keyword>
<dbReference type="GO" id="GO:0005886">
    <property type="term" value="C:plasma membrane"/>
    <property type="evidence" value="ECO:0007669"/>
    <property type="project" value="UniProtKB-SubCell"/>
</dbReference>
<dbReference type="GO" id="GO:0005549">
    <property type="term" value="F:odorant binding"/>
    <property type="evidence" value="ECO:0007669"/>
    <property type="project" value="InterPro"/>
</dbReference>
<feature type="transmembrane region" description="Helical" evidence="10">
    <location>
        <begin position="332"/>
        <end position="351"/>
    </location>
</feature>
<proteinExistence type="inferred from homology"/>
<dbReference type="KEGG" id="gmw:113515468"/>
<feature type="transmembrane region" description="Helical" evidence="10">
    <location>
        <begin position="89"/>
        <end position="107"/>
    </location>
</feature>
<name>A0A6J3C6D1_GALME</name>
<evidence type="ECO:0000256" key="2">
    <source>
        <dbReference type="ARBA" id="ARBA00022475"/>
    </source>
</evidence>
<dbReference type="InParanoid" id="A0A6J3C6D1"/>
<comment type="subcellular location">
    <subcellularLocation>
        <location evidence="1 10">Cell membrane</location>
        <topology evidence="1 10">Multi-pass membrane protein</topology>
    </subcellularLocation>
</comment>
<accession>A0A6J3C6D1</accession>